<dbReference type="Proteomes" id="UP000193498">
    <property type="component" value="Unassembled WGS sequence"/>
</dbReference>
<dbReference type="PROSITE" id="PS50222">
    <property type="entry name" value="EF_HAND_2"/>
    <property type="match status" value="2"/>
</dbReference>
<evidence type="ECO:0000256" key="3">
    <source>
        <dbReference type="ARBA" id="ARBA00022630"/>
    </source>
</evidence>
<dbReference type="InParanoid" id="A0A1Y1XP48"/>
<name>A0A1Y1XP48_9FUNG</name>
<evidence type="ECO:0000256" key="5">
    <source>
        <dbReference type="ARBA" id="ARBA00022837"/>
    </source>
</evidence>
<comment type="caution">
    <text evidence="10">The sequence shown here is derived from an EMBL/GenBank/DDBJ whole genome shotgun (WGS) entry which is preliminary data.</text>
</comment>
<dbReference type="InterPro" id="IPR045024">
    <property type="entry name" value="NDH-2"/>
</dbReference>
<keyword evidence="4" id="KW-0274">FAD</keyword>
<keyword evidence="3" id="KW-0285">Flavoprotein</keyword>
<dbReference type="InterPro" id="IPR002048">
    <property type="entry name" value="EF_hand_dom"/>
</dbReference>
<dbReference type="SUPFAM" id="SSF47473">
    <property type="entry name" value="EF-hand"/>
    <property type="match status" value="1"/>
</dbReference>
<evidence type="ECO:0000259" key="9">
    <source>
        <dbReference type="PROSITE" id="PS50222"/>
    </source>
</evidence>
<organism evidence="10 11">
    <name type="scientific">Basidiobolus meristosporus CBS 931.73</name>
    <dbReference type="NCBI Taxonomy" id="1314790"/>
    <lineage>
        <taxon>Eukaryota</taxon>
        <taxon>Fungi</taxon>
        <taxon>Fungi incertae sedis</taxon>
        <taxon>Zoopagomycota</taxon>
        <taxon>Entomophthoromycotina</taxon>
        <taxon>Basidiobolomycetes</taxon>
        <taxon>Basidiobolales</taxon>
        <taxon>Basidiobolaceae</taxon>
        <taxon>Basidiobolus</taxon>
    </lineage>
</organism>
<dbReference type="InterPro" id="IPR054585">
    <property type="entry name" value="NDH2-like_C"/>
</dbReference>
<keyword evidence="6" id="KW-0809">Transit peptide</keyword>
<dbReference type="InterPro" id="IPR011992">
    <property type="entry name" value="EF-hand-dom_pair"/>
</dbReference>
<dbReference type="GO" id="GO:0005743">
    <property type="term" value="C:mitochondrial inner membrane"/>
    <property type="evidence" value="ECO:0007669"/>
    <property type="project" value="UniProtKB-SubCell"/>
</dbReference>
<feature type="domain" description="EF-hand" evidence="9">
    <location>
        <begin position="459"/>
        <end position="494"/>
    </location>
</feature>
<gene>
    <name evidence="10" type="ORF">K493DRAFT_411179</name>
</gene>
<dbReference type="PANTHER" id="PTHR43706:SF50">
    <property type="entry name" value="NADH DEHYDROGENASE (UBIQUINONE)-RELATED"/>
    <property type="match status" value="1"/>
</dbReference>
<comment type="subcellular location">
    <subcellularLocation>
        <location evidence="1">Mitochondrion inner membrane</location>
        <topology evidence="1">Peripheral membrane protein</topology>
        <orientation evidence="1">Intermembrane side</orientation>
    </subcellularLocation>
</comment>
<evidence type="ECO:0000256" key="6">
    <source>
        <dbReference type="ARBA" id="ARBA00022946"/>
    </source>
</evidence>
<dbReference type="Pfam" id="PF07992">
    <property type="entry name" value="Pyr_redox_2"/>
    <property type="match status" value="1"/>
</dbReference>
<dbReference type="Pfam" id="PF22366">
    <property type="entry name" value="NDH2_C"/>
    <property type="match status" value="1"/>
</dbReference>
<comment type="similarity">
    <text evidence="2">Belongs to the NADH dehydrogenase family.</text>
</comment>
<keyword evidence="5" id="KW-0106">Calcium</keyword>
<dbReference type="Gene3D" id="3.50.50.100">
    <property type="match status" value="2"/>
</dbReference>
<dbReference type="GO" id="GO:0003954">
    <property type="term" value="F:NADH dehydrogenase activity"/>
    <property type="evidence" value="ECO:0007669"/>
    <property type="project" value="InterPro"/>
</dbReference>
<evidence type="ECO:0000256" key="8">
    <source>
        <dbReference type="ARBA" id="ARBA00023027"/>
    </source>
</evidence>
<evidence type="ECO:0000313" key="11">
    <source>
        <dbReference type="Proteomes" id="UP000193498"/>
    </source>
</evidence>
<reference evidence="10 11" key="1">
    <citation type="submission" date="2016-07" db="EMBL/GenBank/DDBJ databases">
        <title>Pervasive Adenine N6-methylation of Active Genes in Fungi.</title>
        <authorList>
            <consortium name="DOE Joint Genome Institute"/>
            <person name="Mondo S.J."/>
            <person name="Dannebaum R.O."/>
            <person name="Kuo R.C."/>
            <person name="Labutti K."/>
            <person name="Haridas S."/>
            <person name="Kuo A."/>
            <person name="Salamov A."/>
            <person name="Ahrendt S.R."/>
            <person name="Lipzen A."/>
            <person name="Sullivan W."/>
            <person name="Andreopoulos W.B."/>
            <person name="Clum A."/>
            <person name="Lindquist E."/>
            <person name="Daum C."/>
            <person name="Ramamoorthy G.K."/>
            <person name="Gryganskyi A."/>
            <person name="Culley D."/>
            <person name="Magnuson J.K."/>
            <person name="James T.Y."/>
            <person name="O'Malley M.A."/>
            <person name="Stajich J.E."/>
            <person name="Spatafora J.W."/>
            <person name="Visel A."/>
            <person name="Grigoriev I.V."/>
        </authorList>
    </citation>
    <scope>NUCLEOTIDE SEQUENCE [LARGE SCALE GENOMIC DNA]</scope>
    <source>
        <strain evidence="10 11">CBS 931.73</strain>
    </source>
</reference>
<feature type="domain" description="EF-hand" evidence="9">
    <location>
        <begin position="418"/>
        <end position="453"/>
    </location>
</feature>
<dbReference type="EMBL" id="MCFE01000552">
    <property type="protein sequence ID" value="ORX87520.1"/>
    <property type="molecule type" value="Genomic_DNA"/>
</dbReference>
<dbReference type="AlphaFoldDB" id="A0A1Y1XP48"/>
<dbReference type="GO" id="GO:0005509">
    <property type="term" value="F:calcium ion binding"/>
    <property type="evidence" value="ECO:0007669"/>
    <property type="project" value="InterPro"/>
</dbReference>
<evidence type="ECO:0000313" key="10">
    <source>
        <dbReference type="EMBL" id="ORX87520.1"/>
    </source>
</evidence>
<accession>A0A1Y1XP48</accession>
<dbReference type="OrthoDB" id="3244603at2759"/>
<dbReference type="PRINTS" id="PR00368">
    <property type="entry name" value="FADPNR"/>
</dbReference>
<dbReference type="PROSITE" id="PS00018">
    <property type="entry name" value="EF_HAND_1"/>
    <property type="match status" value="2"/>
</dbReference>
<dbReference type="Pfam" id="PF13499">
    <property type="entry name" value="EF-hand_7"/>
    <property type="match status" value="1"/>
</dbReference>
<dbReference type="STRING" id="1314790.A0A1Y1XP48"/>
<dbReference type="SUPFAM" id="SSF51905">
    <property type="entry name" value="FAD/NAD(P)-binding domain"/>
    <property type="match status" value="2"/>
</dbReference>
<proteinExistence type="inferred from homology"/>
<evidence type="ECO:0000256" key="7">
    <source>
        <dbReference type="ARBA" id="ARBA00023002"/>
    </source>
</evidence>
<keyword evidence="7" id="KW-0560">Oxidoreductase</keyword>
<evidence type="ECO:0000256" key="4">
    <source>
        <dbReference type="ARBA" id="ARBA00022827"/>
    </source>
</evidence>
<protein>
    <submittedName>
        <fullName evidence="10">Nucleotide-binding domain-containing protein</fullName>
    </submittedName>
</protein>
<dbReference type="InterPro" id="IPR018247">
    <property type="entry name" value="EF_Hand_1_Ca_BS"/>
</dbReference>
<evidence type="ECO:0000256" key="2">
    <source>
        <dbReference type="ARBA" id="ARBA00005272"/>
    </source>
</evidence>
<dbReference type="SMART" id="SM00054">
    <property type="entry name" value="EFh"/>
    <property type="match status" value="2"/>
</dbReference>
<keyword evidence="8" id="KW-0520">NAD</keyword>
<sequence length="607" mass="68466">MFRQGLQKVQTPLQQTKRFFSPAKCAQTRQQAPAPLSSLGHKPFFQSLWFKLASASVLGVGLLAYFLEHKRPMLNVKTYLEQGPAAVPIVHRQEQAKPRLVVLGSGWGAISLLKELDTEKYDVTVVSPNNYFLFTPLLPSATVGTLELRSLVEPVRKIIQPLKALFVQAEAQDILYDSKMVLAKGVDGKEFYLPYDKLVIAVGSQSMTFGVEGIEHCNFLKNIDDARDLKKRIMSNFEKAALPTTSDEEKRRLLSFVICGGGPTGVEFAAELYDFVEEDLVSYFAPELKEKVQITVIQSRDHILNTYDEKISTYTEKHFQRSGINVITLARVKSVHEDHIVYTLKQKDGTTVQKTLPFGVCLWSTGIDMKPITRRLCESLEAQKNKRALETDNRLRVKGIPDGSVYALGDCSTVENPNFVEHMIEYFEAADRNHSGTIDFEEFRLMAEEMSVKHPQTRAHLLKLRDLFNEYDEDESGELDLDELKKLLQYVDSKLTTLPATAQVASQQGKYMARKLNSLASRADNAPFGVEADDQYPPFHYSHLGSLAYIGGSAVADFGQGHHISGFGAVYLWRSIYWSEQVSTRTRLLLSMDWTKRALFGRDLSKI</sequence>
<dbReference type="InterPro" id="IPR036188">
    <property type="entry name" value="FAD/NAD-bd_sf"/>
</dbReference>
<keyword evidence="11" id="KW-1185">Reference proteome</keyword>
<evidence type="ECO:0000256" key="1">
    <source>
        <dbReference type="ARBA" id="ARBA00004137"/>
    </source>
</evidence>
<dbReference type="PANTHER" id="PTHR43706">
    <property type="entry name" value="NADH DEHYDROGENASE"/>
    <property type="match status" value="1"/>
</dbReference>
<dbReference type="InterPro" id="IPR023753">
    <property type="entry name" value="FAD/NAD-binding_dom"/>
</dbReference>